<name>A0A2S9K105_9BURK</name>
<organism evidence="1 2">
    <name type="scientific">Malikia granosa</name>
    <dbReference type="NCBI Taxonomy" id="263067"/>
    <lineage>
        <taxon>Bacteria</taxon>
        <taxon>Pseudomonadati</taxon>
        <taxon>Pseudomonadota</taxon>
        <taxon>Betaproteobacteria</taxon>
        <taxon>Burkholderiales</taxon>
        <taxon>Comamonadaceae</taxon>
        <taxon>Malikia</taxon>
    </lineage>
</organism>
<comment type="caution">
    <text evidence="1">The sequence shown here is derived from an EMBL/GenBank/DDBJ whole genome shotgun (WGS) entry which is preliminary data.</text>
</comment>
<sequence>MALSRLALDPSLSDWFKRALLSALDRDPVDAASDAGLLSVVLDHRAQAIAAAALASLAIRDARDR</sequence>
<evidence type="ECO:0000313" key="2">
    <source>
        <dbReference type="Proteomes" id="UP000238589"/>
    </source>
</evidence>
<protein>
    <submittedName>
        <fullName evidence="1">Uncharacterized protein</fullName>
    </submittedName>
</protein>
<keyword evidence="2" id="KW-1185">Reference proteome</keyword>
<accession>A0A2S9K105</accession>
<dbReference type="EMBL" id="PVLQ01000092">
    <property type="protein sequence ID" value="PRD64111.1"/>
    <property type="molecule type" value="Genomic_DNA"/>
</dbReference>
<evidence type="ECO:0000313" key="1">
    <source>
        <dbReference type="EMBL" id="PRD64111.1"/>
    </source>
</evidence>
<reference evidence="1 2" key="1">
    <citation type="submission" date="2018-03" db="EMBL/GenBank/DDBJ databases">
        <title>Comparative genomics illustrates the genes involved in a hyperalkaliphilic mechanisms of Serpentinomonas isolated from highly-alkaline calcium-rich serpentinized springs.</title>
        <authorList>
            <person name="Suzuki S."/>
            <person name="Ishii S."/>
            <person name="Walworth N."/>
            <person name="Bird L."/>
            <person name="Kuenen J.G."/>
            <person name="Nealson K.H."/>
        </authorList>
    </citation>
    <scope>NUCLEOTIDE SEQUENCE [LARGE SCALE GENOMIC DNA]</scope>
    <source>
        <strain evidence="1 2">P1</strain>
    </source>
</reference>
<dbReference type="Proteomes" id="UP000238589">
    <property type="component" value="Unassembled WGS sequence"/>
</dbReference>
<gene>
    <name evidence="1" type="ORF">C6P64_16185</name>
</gene>
<proteinExistence type="predicted"/>
<dbReference type="AlphaFoldDB" id="A0A2S9K105"/>
<dbReference type="OrthoDB" id="9133899at2"/>